<dbReference type="GO" id="GO:0008239">
    <property type="term" value="F:dipeptidyl-peptidase activity"/>
    <property type="evidence" value="ECO:0007669"/>
    <property type="project" value="TreeGrafter"/>
</dbReference>
<protein>
    <recommendedName>
        <fullName evidence="3">Venom dipeptidyl peptidase 4</fullName>
    </recommendedName>
</protein>
<evidence type="ECO:0000313" key="7">
    <source>
        <dbReference type="EnsemblMetazoa" id="XP_019755113.1"/>
    </source>
</evidence>
<feature type="domain" description="Peptidase S9 prolyl oligopeptidase catalytic" evidence="5">
    <location>
        <begin position="592"/>
        <end position="796"/>
    </location>
</feature>
<reference evidence="7" key="2">
    <citation type="submission" date="2024-08" db="UniProtKB">
        <authorList>
            <consortium name="EnsemblMetazoa"/>
        </authorList>
    </citation>
    <scope>IDENTIFICATION</scope>
</reference>
<evidence type="ECO:0000259" key="6">
    <source>
        <dbReference type="Pfam" id="PF00930"/>
    </source>
</evidence>
<comment type="similarity">
    <text evidence="1">Belongs to the peptidase S9B family. DPPIV subfamily.</text>
</comment>
<keyword evidence="4" id="KW-0472">Membrane</keyword>
<dbReference type="InterPro" id="IPR001375">
    <property type="entry name" value="Peptidase_S9_cat"/>
</dbReference>
<reference evidence="8" key="1">
    <citation type="journal article" date="2013" name="Genome Biol.">
        <title>Draft genome of the mountain pine beetle, Dendroctonus ponderosae Hopkins, a major forest pest.</title>
        <authorList>
            <person name="Keeling C.I."/>
            <person name="Yuen M.M."/>
            <person name="Liao N.Y."/>
            <person name="Docking T.R."/>
            <person name="Chan S.K."/>
            <person name="Taylor G.A."/>
            <person name="Palmquist D.L."/>
            <person name="Jackman S.D."/>
            <person name="Nguyen A."/>
            <person name="Li M."/>
            <person name="Henderson H."/>
            <person name="Janes J.K."/>
            <person name="Zhao Y."/>
            <person name="Pandoh P."/>
            <person name="Moore R."/>
            <person name="Sperling F.A."/>
            <person name="Huber D.P."/>
            <person name="Birol I."/>
            <person name="Jones S.J."/>
            <person name="Bohlmann J."/>
        </authorList>
    </citation>
    <scope>NUCLEOTIDE SEQUENCE</scope>
</reference>
<feature type="domain" description="Dipeptidylpeptidase IV N-terminal" evidence="6">
    <location>
        <begin position="136"/>
        <end position="509"/>
    </location>
</feature>
<dbReference type="Proteomes" id="UP000019118">
    <property type="component" value="Unassembled WGS sequence"/>
</dbReference>
<dbReference type="InterPro" id="IPR002469">
    <property type="entry name" value="Peptidase_S9B_N"/>
</dbReference>
<dbReference type="PANTHER" id="PTHR11731:SF192">
    <property type="entry name" value="IP17501P"/>
    <property type="match status" value="1"/>
</dbReference>
<dbReference type="EnsemblMetazoa" id="XM_019899554.1">
    <property type="protein sequence ID" value="XP_019755113.1"/>
    <property type="gene ID" value="LOC109534012"/>
</dbReference>
<evidence type="ECO:0000256" key="2">
    <source>
        <dbReference type="ARBA" id="ARBA00023180"/>
    </source>
</evidence>
<keyword evidence="2" id="KW-0325">Glycoprotein</keyword>
<accession>A0AAR5P1T8</accession>
<dbReference type="Pfam" id="PF00930">
    <property type="entry name" value="DPPIV_N"/>
    <property type="match status" value="1"/>
</dbReference>
<dbReference type="InterPro" id="IPR050278">
    <property type="entry name" value="Serine_Prot_S9B/DPPIV"/>
</dbReference>
<evidence type="ECO:0000256" key="3">
    <source>
        <dbReference type="ARBA" id="ARBA00072929"/>
    </source>
</evidence>
<dbReference type="SUPFAM" id="SSF82171">
    <property type="entry name" value="DPP6 N-terminal domain-like"/>
    <property type="match status" value="1"/>
</dbReference>
<dbReference type="FunFam" id="3.40.50.1820:FF:000003">
    <property type="entry name" value="Dipeptidyl peptidase 4"/>
    <property type="match status" value="1"/>
</dbReference>
<name>A0AAR5P1T8_DENPD</name>
<evidence type="ECO:0000313" key="8">
    <source>
        <dbReference type="Proteomes" id="UP000019118"/>
    </source>
</evidence>
<dbReference type="GO" id="GO:0006508">
    <property type="term" value="P:proteolysis"/>
    <property type="evidence" value="ECO:0007669"/>
    <property type="project" value="InterPro"/>
</dbReference>
<dbReference type="SUPFAM" id="SSF53474">
    <property type="entry name" value="alpha/beta-Hydrolases"/>
    <property type="match status" value="1"/>
</dbReference>
<feature type="transmembrane region" description="Helical" evidence="4">
    <location>
        <begin position="37"/>
        <end position="60"/>
    </location>
</feature>
<dbReference type="Gene3D" id="3.40.50.1820">
    <property type="entry name" value="alpha/beta hydrolase"/>
    <property type="match status" value="1"/>
</dbReference>
<dbReference type="GO" id="GO:0008236">
    <property type="term" value="F:serine-type peptidase activity"/>
    <property type="evidence" value="ECO:0007669"/>
    <property type="project" value="InterPro"/>
</dbReference>
<keyword evidence="4" id="KW-1133">Transmembrane helix</keyword>
<proteinExistence type="inferred from homology"/>
<dbReference type="Pfam" id="PF00326">
    <property type="entry name" value="Peptidase_S9"/>
    <property type="match status" value="1"/>
</dbReference>
<dbReference type="Gene3D" id="2.140.10.30">
    <property type="entry name" value="Dipeptidylpeptidase IV, N-terminal domain"/>
    <property type="match status" value="1"/>
</dbReference>
<organism evidence="7 8">
    <name type="scientific">Dendroctonus ponderosae</name>
    <name type="common">Mountain pine beetle</name>
    <dbReference type="NCBI Taxonomy" id="77166"/>
    <lineage>
        <taxon>Eukaryota</taxon>
        <taxon>Metazoa</taxon>
        <taxon>Ecdysozoa</taxon>
        <taxon>Arthropoda</taxon>
        <taxon>Hexapoda</taxon>
        <taxon>Insecta</taxon>
        <taxon>Pterygota</taxon>
        <taxon>Neoptera</taxon>
        <taxon>Endopterygota</taxon>
        <taxon>Coleoptera</taxon>
        <taxon>Polyphaga</taxon>
        <taxon>Cucujiformia</taxon>
        <taxon>Curculionidae</taxon>
        <taxon>Scolytinae</taxon>
        <taxon>Dendroctonus</taxon>
    </lineage>
</organism>
<evidence type="ECO:0000256" key="4">
    <source>
        <dbReference type="SAM" id="Phobius"/>
    </source>
</evidence>
<dbReference type="AlphaFoldDB" id="A0AAR5P1T8"/>
<dbReference type="InterPro" id="IPR029058">
    <property type="entry name" value="AB_hydrolase_fold"/>
</dbReference>
<keyword evidence="4" id="KW-0812">Transmembrane</keyword>
<evidence type="ECO:0000259" key="5">
    <source>
        <dbReference type="Pfam" id="PF00326"/>
    </source>
</evidence>
<keyword evidence="8" id="KW-1185">Reference proteome</keyword>
<sequence>MAANNGTTVVDNGSSTLEIGQSNQDLILSNTKRKKRMWIIGSITGAVAIALVITAIVILVKAKKVEEEAITLNLEDFLNYKYNPKSFNGTWVSGNKFLYTDSDGNLLLYNLETSGTSTLLTFNDSIILTAFDFSMSANGEYLLVAYDYQKLYRHSYRAKYIIVNLSTNMRIALETEDSGIDFFLVQWSPVGSAFAYVYRNNIYHKESPESTVTTALTNTSSTEFIFNGIPDWVYEEEIFSSNKALWFSGDGRKIAYARFNDNNVEAMVVPIYGEPGTLYSQYPRANFVKYPKAGTTNPTVELFVYDIDSKNTTELAITSNLESAEPILAAVTWATNNSLVAVWMNRRQNQANVVVYADLSATPTTVKAIEETAGWVELFVPPIISKSGTQMALLLSKNEGTTTGSYRHLALLDITDGANAEFLTNGTYVVTEVLGWNHDENLIYYTATVEDDSSVQHIYSVSPVYKNRTCISCSLKSKNGGNNCLYNTGELSTDASHLVFTCSGPDVPHIAIHSVDGTEKLLWSGNEDLVGLLQGKTLHGKVKLEYDIADGFTGRVLLKLPPNLDTSGNTKYPMLVNVYGGPDTYQVTDKYSIDWGSYLAANKSIIYATIDGRGSGLRGNNLLYAGYRKLGTVEVIDQINITKLIQQNLPYVDATRTGIWGWSYGGYAAGMALATDTDDVFKCGISVAPVTDWALYDSIYTERFMGLPTTSDNLEGYENAQLLKKYAGLKNKDYFLIHGTFDDNVHYQQSMMWAKVLERNDILFRQISYTDEDHSLSSVRPHLYHSLENFLNECFAEDS</sequence>
<evidence type="ECO:0000256" key="1">
    <source>
        <dbReference type="ARBA" id="ARBA00010036"/>
    </source>
</evidence>
<dbReference type="GO" id="GO:0005886">
    <property type="term" value="C:plasma membrane"/>
    <property type="evidence" value="ECO:0007669"/>
    <property type="project" value="TreeGrafter"/>
</dbReference>
<dbReference type="PANTHER" id="PTHR11731">
    <property type="entry name" value="PROTEASE FAMILY S9B,C DIPEPTIDYL-PEPTIDASE IV-RELATED"/>
    <property type="match status" value="1"/>
</dbReference>